<dbReference type="GO" id="GO:0043531">
    <property type="term" value="F:ADP binding"/>
    <property type="evidence" value="ECO:0007669"/>
    <property type="project" value="InterPro"/>
</dbReference>
<evidence type="ECO:0000313" key="3">
    <source>
        <dbReference type="Proteomes" id="UP000260823"/>
    </source>
</evidence>
<dbReference type="EMBL" id="QWDE01000003">
    <property type="protein sequence ID" value="RFZ82364.1"/>
    <property type="molecule type" value="Genomic_DNA"/>
</dbReference>
<dbReference type="Gene3D" id="3.40.50.300">
    <property type="entry name" value="P-loop containing nucleotide triphosphate hydrolases"/>
    <property type="match status" value="1"/>
</dbReference>
<dbReference type="Proteomes" id="UP000260823">
    <property type="component" value="Unassembled WGS sequence"/>
</dbReference>
<dbReference type="OrthoDB" id="9803982at2"/>
<dbReference type="SUPFAM" id="SSF52540">
    <property type="entry name" value="P-loop containing nucleoside triphosphate hydrolases"/>
    <property type="match status" value="1"/>
</dbReference>
<sequence>MNLIQRNFKIAVKDDLNALNGTEFEMVCRTILELILNEPITLEGQNLYAKPVKSTADMGSTFYDTVGQCGTDVDYYEKFEKPIKDTEGAIGNHPKSKVIYLFSNRFATTSKISDLNDLIKSKQYNQTVFIYDSDKIGDVLLDNISSAKLESIWMYLSRSYELFKIFPDTNKLPNFKSKYYSRPEESAIIDLLNNRDHLQVYGLSGIGKTELTISVAHTLKDQFDTVIFIEGDYEQNLHFNINGVRLSKFDQLINLSNILEKYRILLILDNFNDNVNRIIADFLKANSKKSKCIITSLQSQISADNTYNLLYLSDGTATAILEDSLNPPDESQLDFLIKEIKGYPLILNILKANVENGSFSWDEIIKEIGSVIQLNDPESKDLNIAKRVVGFVKDKYDKAFAFLKYVNPHNRKINRYFIKSILGTLVLSNFQKSSFINIQDAIYYDVHKIVLDAIISYVNEIKYEDEFDDNLLKFLSEQNQKKGSDFYSMVFNHREFLNQKLTHTNDLLKKTVLYAIIQATDIRVNPASIIEKLEQLKLNDVEYIDVLLLIEMFEIVLFQIKSDTDRVQIAEKQISKLADILQKTIDSEIKINLLHHIGKIYAKVNNPKMALQYFDQVIAINPKADYCILQITRIYDQKRDYDASKNNLKLIFEDEEILKNISVSLLLSFYDILSVSKYEHLRKQYIDTNINNFVIKLVQSLDAKFDQPYQTINKYSDILSYSFPEEFEFIMESLPEPSNIDANNELKYNYANTLSVYYKHLKDRYSKADKEEKMNSIKKSLLEYFEFIETISLNDFQKRNVGKFWLNMEDYLKALNVVKDLDYSDGEFNNQTLCKIYKGLKDYDKANIAIDTAIALGIKKRTASKFMAAFYHDKSEVEYYQNSVDCLRTLETAIDTSIDNHLKEQWRLKLDLWAAKFNN</sequence>
<gene>
    <name evidence="2" type="ORF">DYU05_17305</name>
</gene>
<dbReference type="Gene3D" id="1.25.40.10">
    <property type="entry name" value="Tetratricopeptide repeat domain"/>
    <property type="match status" value="1"/>
</dbReference>
<proteinExistence type="predicted"/>
<dbReference type="InterPro" id="IPR019734">
    <property type="entry name" value="TPR_rpt"/>
</dbReference>
<dbReference type="SUPFAM" id="SSF48452">
    <property type="entry name" value="TPR-like"/>
    <property type="match status" value="1"/>
</dbReference>
<dbReference type="SMART" id="SM00028">
    <property type="entry name" value="TPR"/>
    <property type="match status" value="1"/>
</dbReference>
<accession>A0A3E2NMY6</accession>
<reference evidence="2 3" key="1">
    <citation type="submission" date="2018-08" db="EMBL/GenBank/DDBJ databases">
        <title>Mucilaginibacter terrae sp. nov., isolated from manganese diggings.</title>
        <authorList>
            <person name="Huang Y."/>
            <person name="Zhou Z."/>
        </authorList>
    </citation>
    <scope>NUCLEOTIDE SEQUENCE [LARGE SCALE GENOMIC DNA]</scope>
    <source>
        <strain evidence="2 3">ZH6</strain>
    </source>
</reference>
<dbReference type="PRINTS" id="PR00364">
    <property type="entry name" value="DISEASERSIST"/>
</dbReference>
<evidence type="ECO:0000256" key="1">
    <source>
        <dbReference type="PROSITE-ProRule" id="PRU00339"/>
    </source>
</evidence>
<dbReference type="PROSITE" id="PS50005">
    <property type="entry name" value="TPR"/>
    <property type="match status" value="1"/>
</dbReference>
<keyword evidence="3" id="KW-1185">Reference proteome</keyword>
<comment type="caution">
    <text evidence="2">The sequence shown here is derived from an EMBL/GenBank/DDBJ whole genome shotgun (WGS) entry which is preliminary data.</text>
</comment>
<dbReference type="RefSeq" id="WP_117384387.1">
    <property type="nucleotide sequence ID" value="NZ_QWDE01000003.1"/>
</dbReference>
<dbReference type="AlphaFoldDB" id="A0A3E2NMY6"/>
<dbReference type="InterPro" id="IPR027417">
    <property type="entry name" value="P-loop_NTPase"/>
</dbReference>
<feature type="repeat" description="TPR" evidence="1">
    <location>
        <begin position="591"/>
        <end position="624"/>
    </location>
</feature>
<protein>
    <submittedName>
        <fullName evidence="2">Uncharacterized protein</fullName>
    </submittedName>
</protein>
<keyword evidence="1" id="KW-0802">TPR repeat</keyword>
<name>A0A3E2NMY6_9SPHI</name>
<organism evidence="2 3">
    <name type="scientific">Mucilaginibacter terrenus</name>
    <dbReference type="NCBI Taxonomy" id="2482727"/>
    <lineage>
        <taxon>Bacteria</taxon>
        <taxon>Pseudomonadati</taxon>
        <taxon>Bacteroidota</taxon>
        <taxon>Sphingobacteriia</taxon>
        <taxon>Sphingobacteriales</taxon>
        <taxon>Sphingobacteriaceae</taxon>
        <taxon>Mucilaginibacter</taxon>
    </lineage>
</organism>
<dbReference type="Pfam" id="PF13181">
    <property type="entry name" value="TPR_8"/>
    <property type="match status" value="1"/>
</dbReference>
<evidence type="ECO:0000313" key="2">
    <source>
        <dbReference type="EMBL" id="RFZ82364.1"/>
    </source>
</evidence>
<dbReference type="InterPro" id="IPR011990">
    <property type="entry name" value="TPR-like_helical_dom_sf"/>
</dbReference>